<organism evidence="1 2">
    <name type="scientific">Tritrichomonas foetus</name>
    <dbReference type="NCBI Taxonomy" id="1144522"/>
    <lineage>
        <taxon>Eukaryota</taxon>
        <taxon>Metamonada</taxon>
        <taxon>Parabasalia</taxon>
        <taxon>Tritrichomonadida</taxon>
        <taxon>Tritrichomonadidae</taxon>
        <taxon>Tritrichomonas</taxon>
    </lineage>
</organism>
<dbReference type="Proteomes" id="UP000179807">
    <property type="component" value="Unassembled WGS sequence"/>
</dbReference>
<evidence type="ECO:0000313" key="1">
    <source>
        <dbReference type="EMBL" id="OHT00497.1"/>
    </source>
</evidence>
<proteinExistence type="predicted"/>
<keyword evidence="2" id="KW-1185">Reference proteome</keyword>
<comment type="caution">
    <text evidence="1">The sequence shown here is derived from an EMBL/GenBank/DDBJ whole genome shotgun (WGS) entry which is preliminary data.</text>
</comment>
<name>A0A1J4JMZ9_9EUKA</name>
<protein>
    <submittedName>
        <fullName evidence="1">Uncharacterized protein</fullName>
    </submittedName>
</protein>
<reference evidence="1" key="1">
    <citation type="submission" date="2016-10" db="EMBL/GenBank/DDBJ databases">
        <authorList>
            <person name="Benchimol M."/>
            <person name="Almeida L.G."/>
            <person name="Vasconcelos A.T."/>
            <person name="Perreira-Neves A."/>
            <person name="Rosa I.A."/>
            <person name="Tasca T."/>
            <person name="Bogo M.R."/>
            <person name="de Souza W."/>
        </authorList>
    </citation>
    <scope>NUCLEOTIDE SEQUENCE [LARGE SCALE GENOMIC DNA]</scope>
    <source>
        <strain evidence="1">K</strain>
    </source>
</reference>
<dbReference type="EMBL" id="MLAK01000951">
    <property type="protein sequence ID" value="OHT00497.1"/>
    <property type="molecule type" value="Genomic_DNA"/>
</dbReference>
<dbReference type="AlphaFoldDB" id="A0A1J4JMZ9"/>
<dbReference type="RefSeq" id="XP_068353633.1">
    <property type="nucleotide sequence ID" value="XM_068508679.1"/>
</dbReference>
<dbReference type="GeneID" id="94843383"/>
<dbReference type="VEuPathDB" id="TrichDB:TRFO_32765"/>
<sequence length="122" mass="14258">MILQHPRLTLFDEVSLFNFICSIYQINEHSKNGQSQNSKPTATLFEYVRFDNLTNESITKFISIFDIDDINSQIWSSICQRPISTSDLLFEGYELITDSRYIFSDCDFYNPGLFLVKNLTYV</sequence>
<gene>
    <name evidence="1" type="ORF">TRFO_32765</name>
</gene>
<evidence type="ECO:0000313" key="2">
    <source>
        <dbReference type="Proteomes" id="UP000179807"/>
    </source>
</evidence>
<accession>A0A1J4JMZ9</accession>